<sequence>MAIHNITDSALLVKKSRRTIQRYIANGKLTMVRDTLGKPQIDTTELIRVFSSLSKVSQKIIAKKSQNVAGKLSKKNNTINLTPDELEDIITRAVEKALSKAIPLLIEHKNTVPKPEPIIATAPVVHKKRKPIVPINRPSIAKNKERKNGYAAAFGLPNVITEVIHLQIMKLHGEGLTSRQIEKEVSVSLPSIQRTINVST</sequence>
<evidence type="ECO:0000313" key="2">
    <source>
        <dbReference type="Proteomes" id="UP000321822"/>
    </source>
</evidence>
<dbReference type="EMBL" id="VOLT01000003">
    <property type="protein sequence ID" value="TWX69602.1"/>
    <property type="molecule type" value="Genomic_DNA"/>
</dbReference>
<dbReference type="OrthoDB" id="962262at2"/>
<dbReference type="Proteomes" id="UP000321822">
    <property type="component" value="Unassembled WGS sequence"/>
</dbReference>
<proteinExistence type="predicted"/>
<organism evidence="1 2">
    <name type="scientific">Colwellia demingiae</name>
    <dbReference type="NCBI Taxonomy" id="89401"/>
    <lineage>
        <taxon>Bacteria</taxon>
        <taxon>Pseudomonadati</taxon>
        <taxon>Pseudomonadota</taxon>
        <taxon>Gammaproteobacteria</taxon>
        <taxon>Alteromonadales</taxon>
        <taxon>Colwelliaceae</taxon>
        <taxon>Colwellia</taxon>
    </lineage>
</organism>
<gene>
    <name evidence="1" type="ORF">ESZ36_06490</name>
</gene>
<dbReference type="AlphaFoldDB" id="A0A5C6QM72"/>
<comment type="caution">
    <text evidence="1">The sequence shown here is derived from an EMBL/GenBank/DDBJ whole genome shotgun (WGS) entry which is preliminary data.</text>
</comment>
<evidence type="ECO:0000313" key="1">
    <source>
        <dbReference type="EMBL" id="TWX69602.1"/>
    </source>
</evidence>
<keyword evidence="2" id="KW-1185">Reference proteome</keyword>
<accession>A0A5C6QM72</accession>
<evidence type="ECO:0008006" key="3">
    <source>
        <dbReference type="Google" id="ProtNLM"/>
    </source>
</evidence>
<dbReference type="RefSeq" id="WP_146785276.1">
    <property type="nucleotide sequence ID" value="NZ_VOLT01000003.1"/>
</dbReference>
<name>A0A5C6QM72_9GAMM</name>
<protein>
    <recommendedName>
        <fullName evidence="3">Helix-turn-helix domain-containing protein</fullName>
    </recommendedName>
</protein>
<reference evidence="1 2" key="1">
    <citation type="submission" date="2019-07" db="EMBL/GenBank/DDBJ databases">
        <title>Genomes of sea-ice associated Colwellia species.</title>
        <authorList>
            <person name="Bowman J.P."/>
        </authorList>
    </citation>
    <scope>NUCLEOTIDE SEQUENCE [LARGE SCALE GENOMIC DNA]</scope>
    <source>
        <strain evidence="1 2">ACAM 459</strain>
    </source>
</reference>